<dbReference type="PROSITE" id="PS00028">
    <property type="entry name" value="ZINC_FINGER_C2H2_1"/>
    <property type="match status" value="9"/>
</dbReference>
<keyword evidence="8" id="KW-0539">Nucleus</keyword>
<dbReference type="GO" id="GO:0005694">
    <property type="term" value="C:chromosome"/>
    <property type="evidence" value="ECO:0007669"/>
    <property type="project" value="UniProtKB-ARBA"/>
</dbReference>
<feature type="region of interest" description="Disordered" evidence="10">
    <location>
        <begin position="528"/>
        <end position="550"/>
    </location>
</feature>
<dbReference type="InterPro" id="IPR013087">
    <property type="entry name" value="Znf_C2H2_type"/>
</dbReference>
<feature type="domain" description="Chromo" evidence="11">
    <location>
        <begin position="193"/>
        <end position="251"/>
    </location>
</feature>
<feature type="region of interest" description="Disordered" evidence="10">
    <location>
        <begin position="498"/>
        <end position="517"/>
    </location>
</feature>
<dbReference type="EMBL" id="CAXIEN010000110">
    <property type="protein sequence ID" value="CAL1278262.1"/>
    <property type="molecule type" value="Genomic_DNA"/>
</dbReference>
<feature type="domain" description="CXXC-type" evidence="13">
    <location>
        <begin position="138"/>
        <end position="185"/>
    </location>
</feature>
<feature type="region of interest" description="Disordered" evidence="10">
    <location>
        <begin position="422"/>
        <end position="478"/>
    </location>
</feature>
<dbReference type="Pfam" id="PF00385">
    <property type="entry name" value="Chromo"/>
    <property type="match status" value="1"/>
</dbReference>
<feature type="domain" description="C2H2-type" evidence="12">
    <location>
        <begin position="1566"/>
        <end position="1589"/>
    </location>
</feature>
<feature type="domain" description="C2H2-type" evidence="12">
    <location>
        <begin position="1161"/>
        <end position="1185"/>
    </location>
</feature>
<gene>
    <name evidence="14" type="ORF">LARSCL_LOCUS9680</name>
</gene>
<comment type="subcellular location">
    <subcellularLocation>
        <location evidence="1">Nucleus</location>
    </subcellularLocation>
</comment>
<dbReference type="SMART" id="SM00355">
    <property type="entry name" value="ZnF_C2H2"/>
    <property type="match status" value="16"/>
</dbReference>
<dbReference type="GO" id="GO:0005634">
    <property type="term" value="C:nucleus"/>
    <property type="evidence" value="ECO:0007669"/>
    <property type="project" value="UniProtKB-SubCell"/>
</dbReference>
<keyword evidence="4 9" id="KW-0863">Zinc-finger</keyword>
<dbReference type="Gene3D" id="2.40.50.40">
    <property type="match status" value="1"/>
</dbReference>
<evidence type="ECO:0000256" key="7">
    <source>
        <dbReference type="ARBA" id="ARBA00023163"/>
    </source>
</evidence>
<dbReference type="InterPro" id="IPR016197">
    <property type="entry name" value="Chromo-like_dom_sf"/>
</dbReference>
<dbReference type="SMART" id="SM00298">
    <property type="entry name" value="CHROMO"/>
    <property type="match status" value="1"/>
</dbReference>
<organism evidence="14 15">
    <name type="scientific">Larinioides sclopetarius</name>
    <dbReference type="NCBI Taxonomy" id="280406"/>
    <lineage>
        <taxon>Eukaryota</taxon>
        <taxon>Metazoa</taxon>
        <taxon>Ecdysozoa</taxon>
        <taxon>Arthropoda</taxon>
        <taxon>Chelicerata</taxon>
        <taxon>Arachnida</taxon>
        <taxon>Araneae</taxon>
        <taxon>Araneomorphae</taxon>
        <taxon>Entelegynae</taxon>
        <taxon>Araneoidea</taxon>
        <taxon>Araneidae</taxon>
        <taxon>Larinioides</taxon>
    </lineage>
</organism>
<evidence type="ECO:0000313" key="15">
    <source>
        <dbReference type="Proteomes" id="UP001497382"/>
    </source>
</evidence>
<name>A0AAV2A2J0_9ARAC</name>
<dbReference type="SMART" id="SM00384">
    <property type="entry name" value="AT_hook"/>
    <property type="match status" value="3"/>
</dbReference>
<feature type="region of interest" description="Disordered" evidence="10">
    <location>
        <begin position="725"/>
        <end position="752"/>
    </location>
</feature>
<dbReference type="GO" id="GO:0008270">
    <property type="term" value="F:zinc ion binding"/>
    <property type="evidence" value="ECO:0007669"/>
    <property type="project" value="UniProtKB-KW"/>
</dbReference>
<evidence type="ECO:0000259" key="11">
    <source>
        <dbReference type="PROSITE" id="PS50013"/>
    </source>
</evidence>
<reference evidence="14 15" key="1">
    <citation type="submission" date="2024-04" db="EMBL/GenBank/DDBJ databases">
        <authorList>
            <person name="Rising A."/>
            <person name="Reimegard J."/>
            <person name="Sonavane S."/>
            <person name="Akerstrom W."/>
            <person name="Nylinder S."/>
            <person name="Hedman E."/>
            <person name="Kallberg Y."/>
        </authorList>
    </citation>
    <scope>NUCLEOTIDE SEQUENCE [LARGE SCALE GENOMIC DNA]</scope>
</reference>
<dbReference type="InterPro" id="IPR003604">
    <property type="entry name" value="Matrin/U1-like-C_Znf_C2H2"/>
</dbReference>
<evidence type="ECO:0000313" key="14">
    <source>
        <dbReference type="EMBL" id="CAL1278262.1"/>
    </source>
</evidence>
<dbReference type="Pfam" id="PF02008">
    <property type="entry name" value="zf-CXXC"/>
    <property type="match status" value="1"/>
</dbReference>
<dbReference type="SUPFAM" id="SSF54160">
    <property type="entry name" value="Chromo domain-like"/>
    <property type="match status" value="1"/>
</dbReference>
<feature type="compositionally biased region" description="Polar residues" evidence="10">
    <location>
        <begin position="422"/>
        <end position="433"/>
    </location>
</feature>
<keyword evidence="2" id="KW-0479">Metal-binding</keyword>
<keyword evidence="7" id="KW-0804">Transcription</keyword>
<evidence type="ECO:0000256" key="2">
    <source>
        <dbReference type="ARBA" id="ARBA00022723"/>
    </source>
</evidence>
<evidence type="ECO:0000256" key="1">
    <source>
        <dbReference type="ARBA" id="ARBA00004123"/>
    </source>
</evidence>
<evidence type="ECO:0000256" key="10">
    <source>
        <dbReference type="SAM" id="MobiDB-lite"/>
    </source>
</evidence>
<keyword evidence="6" id="KW-0805">Transcription regulation</keyword>
<protein>
    <submittedName>
        <fullName evidence="14">Uncharacterized protein</fullName>
    </submittedName>
</protein>
<dbReference type="PROSITE" id="PS50157">
    <property type="entry name" value="ZINC_FINGER_C2H2_2"/>
    <property type="match status" value="6"/>
</dbReference>
<dbReference type="PROSITE" id="PS50013">
    <property type="entry name" value="CHROMO_2"/>
    <property type="match status" value="1"/>
</dbReference>
<dbReference type="PROSITE" id="PS51058">
    <property type="entry name" value="ZF_CXXC"/>
    <property type="match status" value="1"/>
</dbReference>
<feature type="compositionally biased region" description="Basic residues" evidence="10">
    <location>
        <begin position="434"/>
        <end position="445"/>
    </location>
</feature>
<keyword evidence="15" id="KW-1185">Reference proteome</keyword>
<dbReference type="PANTHER" id="PTHR47772:SF13">
    <property type="entry name" value="GASTRULA ZINC FINGER PROTEIN XLCGF49.1-LIKE-RELATED"/>
    <property type="match status" value="1"/>
</dbReference>
<evidence type="ECO:0000256" key="5">
    <source>
        <dbReference type="ARBA" id="ARBA00022833"/>
    </source>
</evidence>
<keyword evidence="5" id="KW-0862">Zinc</keyword>
<dbReference type="InterPro" id="IPR017956">
    <property type="entry name" value="AT_hook_DNA-bd_motif"/>
</dbReference>
<dbReference type="GO" id="GO:0003677">
    <property type="term" value="F:DNA binding"/>
    <property type="evidence" value="ECO:0007669"/>
    <property type="project" value="InterPro"/>
</dbReference>
<dbReference type="Proteomes" id="UP001497382">
    <property type="component" value="Unassembled WGS sequence"/>
</dbReference>
<dbReference type="PANTHER" id="PTHR47772">
    <property type="entry name" value="ZINC FINGER PROTEIN 200"/>
    <property type="match status" value="1"/>
</dbReference>
<comment type="caution">
    <text evidence="14">The sequence shown here is derived from an EMBL/GenBank/DDBJ whole genome shotgun (WGS) entry which is preliminary data.</text>
</comment>
<evidence type="ECO:0000259" key="12">
    <source>
        <dbReference type="PROSITE" id="PS50157"/>
    </source>
</evidence>
<keyword evidence="3" id="KW-0677">Repeat</keyword>
<dbReference type="InterPro" id="IPR002857">
    <property type="entry name" value="Znf_CXXC"/>
</dbReference>
<evidence type="ECO:0000259" key="13">
    <source>
        <dbReference type="PROSITE" id="PS51058"/>
    </source>
</evidence>
<sequence length="2176" mass="243699">MPKERSRAASTSAGEEEVDVKPDLNDILRCGACEQLFFNLDDFVAHKSENCSAPKDAASSEDESEIEVIRHDPSKVKKHTKSPKKVYDEYEEDYHSYYGHKKKSKFSDYYLSKKEKKYKYKDKKSLYADIQIKSEPLDEYEEATYCGICENCLRTDDCEECDVCLKKKSGSWKYATKRCLLRQCIEEINGQVYQVEKVLDKRIADGRVEYYLKWKGYPDSQNGWEPEENIYSKDLIYEYERKQELEEKKRLAAVKRSLQDPSCSTPAKKIKLGTDDIVSGTVVATDSLLQALGIHRDLSEVQNDSTKKSSKEKDNEEKMWEILNKIPTSVAQDGSGDRATEGPSAIYLPKPGEPGKYILVMGEQNQLSLLEQSNLDPKVSLGKKLVPEIILNKNESSFYPTIKVEADDDDIQVLSQTPKKTNTNLYSYMTNTTTRKKKPGRPKKPKVVEPPSFTYDETTNDSQQKEDEPVSGRRRRGKLPSRWNDYIVENFDEAITSSAPKPKLGKFSESEMDLSGDSNFEDNLSGNFEEEDDDDIILPDGTARRGSKGIANKMPRPVVIPLGGDAPLPSSANAATSGTSADQMWKFPSTKKRGRPRKFEPQRHIIVQNIPPSTFTSPAGAKPEFRQRTLTVTPIFKTNTVLSRPIAPRPEPGMKVLQTGSGEKILVPESGDENSLTADDANMSGISSLEGSINYRELISDPNFSPLKKGPMRKSFQFSPEVLQRMPSSRGRGGAQGIKRRPGRPRKEDQLSRLTNGGYLGATLSELMTRKSSIVSRKIKEEREIKKNRIFVVMQDGTMVEVSGNDRQKAVLKATAKVEAIRRSVGRIREIEKAKYMEEDEDDYDDPKKPGSRYAYALKKRGDTRPALEDCTLETIDDYNAMILPNSVQLVESELPLSEADNCDKLSGMFLFRQIFSSYDNTLQCLFCRNKYSLRFPADLEKHYHVIHELAVHTNKAEFNENIVFVCVPSDVNEDTTLNSGCRFCETTLKTLSEVRDHYPNAHNKTVRLVPESDVTEIGNFFYCGLCGHPSADFSTHHNHMKQMHRMQTYVCRYCTYCTSRPSRLRTHVKQRHLQDQPGPHLQCSVCSVYVHGKDRLTKHIMLSHAVQTGPKTWSCAKCLYPYGDPHELMNHIPTCPKLQSNTEAKAGGNEAQPVKEVLFYKCNNCSLTFASEEEIKKHMAEEIHDPGAIEEVIRSTDSHEGGLQDNPQAAKCDPATFDHKTCFLCFMRFPSVEMCKKHQHHVHMRWVTKGLQDFSKDGYSELNKNENEGEIGQAIQEIQSNAVLEMSLSQNDASSLISNLEQFELNVKSQMNGQQIFAQGTTETAEGEQAVTVSIKETLLDQQPGSDFISNDIGDPSKAEKTFEAMDFLDLSGDKNENEEGRLNFNKDLSIPTIPEKEESDVSKEYRRLGEFDVSLDDLPDEKELAEIGFPAKVGHFCHICDAVIKSYRLYYLHMHNLHQMEKRFQCIITACKKTYSEAYSFHHHVYNGHNQKSEHYCSMCDNVFADDEELQDHLISADHANKYMQVQEKYNRTEPRNHRCKVCHSWFGLFATFVKHMETEGHSYQCRECGLLFVQPGPRRNHIQSVHPDIANICEICNLKLATSAQLWQHLSTHNIVHECSKCHRRFLQKEQLVAHSEVHAPPTPCPWEGCNRKLATKVGLFNHLRMHRGDTDFKCSICNKGFFKKKTLESHMKIHDERAPMQMPSSRGRKSVMMGRGGHVEMNQHVEEIQIEQAEESIDSNQTEMIQLVCAGCMRPFESENHFQAHICTGQATTDSQGQVVVTTGQPVFGQDHQIIVQTGGNGTETTIDADQLVATAHQTLASSLNLSSQEFAEQLARVVAEAAGPGGPGQVTVSIAPSAKLDESGAVSVSIPEYEDSAGLPEEGTVVFNQENGSNAIMTAHHLVDAVDQSELQQIQTNEIVTDEHGNQTILIKNGGDESLMIQETLDQGKEDSHHSSEQTVFAVDGDGQHVLVPVESNLQTDGQTPMDFQTQGNQDATEEFVAQISMGRNKGDGNLVENVQGENDAQLKSILEVGQLEGDDSQENAQIVMMVSNDQGGEGEGQQVPIQLPEDQPYASAALLKIPTADGGHQMLIIPINANENGNTVLTLPEGYTLGGGDGDGNITLALDPNSLPLGEGGEPQQLMLPVDADGQINLESLLQNASVDTLPNEG</sequence>
<dbReference type="InterPro" id="IPR036236">
    <property type="entry name" value="Znf_C2H2_sf"/>
</dbReference>
<dbReference type="InterPro" id="IPR050636">
    <property type="entry name" value="C2H2-ZF_domain-containing"/>
</dbReference>
<proteinExistence type="predicted"/>
<evidence type="ECO:0000256" key="6">
    <source>
        <dbReference type="ARBA" id="ARBA00023015"/>
    </source>
</evidence>
<feature type="domain" description="C2H2-type" evidence="12">
    <location>
        <begin position="1620"/>
        <end position="1647"/>
    </location>
</feature>
<feature type="compositionally biased region" description="Acidic residues" evidence="10">
    <location>
        <begin position="528"/>
        <end position="537"/>
    </location>
</feature>
<evidence type="ECO:0000256" key="3">
    <source>
        <dbReference type="ARBA" id="ARBA00022737"/>
    </source>
</evidence>
<dbReference type="InterPro" id="IPR000953">
    <property type="entry name" value="Chromo/chromo_shadow_dom"/>
</dbReference>
<evidence type="ECO:0000256" key="9">
    <source>
        <dbReference type="PROSITE-ProRule" id="PRU00509"/>
    </source>
</evidence>
<dbReference type="CDD" id="cd18631">
    <property type="entry name" value="CD_HP1_like"/>
    <property type="match status" value="1"/>
</dbReference>
<dbReference type="SMART" id="SM00451">
    <property type="entry name" value="ZnF_U1"/>
    <property type="match status" value="3"/>
</dbReference>
<dbReference type="SUPFAM" id="SSF57667">
    <property type="entry name" value="beta-beta-alpha zinc fingers"/>
    <property type="match status" value="2"/>
</dbReference>
<dbReference type="Gene3D" id="3.30.160.60">
    <property type="entry name" value="Classic Zinc Finger"/>
    <property type="match status" value="4"/>
</dbReference>
<evidence type="ECO:0000256" key="4">
    <source>
        <dbReference type="ARBA" id="ARBA00022771"/>
    </source>
</evidence>
<feature type="domain" description="C2H2-type" evidence="12">
    <location>
        <begin position="1676"/>
        <end position="1703"/>
    </location>
</feature>
<evidence type="ECO:0000256" key="8">
    <source>
        <dbReference type="ARBA" id="ARBA00023242"/>
    </source>
</evidence>
<accession>A0AAV2A2J0</accession>
<dbReference type="InterPro" id="IPR023780">
    <property type="entry name" value="Chromo_domain"/>
</dbReference>
<feature type="domain" description="C2H2-type" evidence="12">
    <location>
        <begin position="1050"/>
        <end position="1078"/>
    </location>
</feature>
<feature type="domain" description="C2H2-type" evidence="12">
    <location>
        <begin position="1646"/>
        <end position="1675"/>
    </location>
</feature>